<dbReference type="Gene3D" id="3.20.20.60">
    <property type="entry name" value="Phosphoenolpyruvate-binding domains"/>
    <property type="match status" value="1"/>
</dbReference>
<reference evidence="2" key="1">
    <citation type="journal article" date="2019" name="Int. J. Syst. Evol. Microbiol.">
        <title>The Global Catalogue of Microorganisms (GCM) 10K type strain sequencing project: providing services to taxonomists for standard genome sequencing and annotation.</title>
        <authorList>
            <consortium name="The Broad Institute Genomics Platform"/>
            <consortium name="The Broad Institute Genome Sequencing Center for Infectious Disease"/>
            <person name="Wu L."/>
            <person name="Ma J."/>
        </authorList>
    </citation>
    <scope>NUCLEOTIDE SEQUENCE [LARGE SCALE GENOMIC DNA]</scope>
    <source>
        <strain evidence="2">JCM 4602</strain>
    </source>
</reference>
<keyword evidence="2" id="KW-1185">Reference proteome</keyword>
<dbReference type="InterPro" id="IPR015813">
    <property type="entry name" value="Pyrv/PenolPyrv_kinase-like_dom"/>
</dbReference>
<organism evidence="1 2">
    <name type="scientific">Streptomyces rubiginosohelvolus</name>
    <dbReference type="NCBI Taxonomy" id="67362"/>
    <lineage>
        <taxon>Bacteria</taxon>
        <taxon>Bacillati</taxon>
        <taxon>Actinomycetota</taxon>
        <taxon>Actinomycetes</taxon>
        <taxon>Kitasatosporales</taxon>
        <taxon>Streptomycetaceae</taxon>
        <taxon>Streptomyces</taxon>
    </lineage>
</organism>
<dbReference type="SUPFAM" id="SSF51621">
    <property type="entry name" value="Phosphoenolpyruvate/pyruvate domain"/>
    <property type="match status" value="1"/>
</dbReference>
<gene>
    <name evidence="1" type="ORF">GCM10010328_64020</name>
</gene>
<evidence type="ECO:0000313" key="1">
    <source>
        <dbReference type="EMBL" id="GGZ80639.1"/>
    </source>
</evidence>
<accession>A0ABQ3CB83</accession>
<comment type="caution">
    <text evidence="1">The sequence shown here is derived from an EMBL/GenBank/DDBJ whole genome shotgun (WGS) entry which is preliminary data.</text>
</comment>
<sequence length="97" mass="10747">MRQPSPIGVAARVPQPKLINMFHGGKTPLVPRDRLRERDYRLIIVPSDLQRAAITAVRRTLEAINRGGDSGAVREGLASFAERERIVRTAEYLAIGS</sequence>
<dbReference type="Proteomes" id="UP000624183">
    <property type="component" value="Unassembled WGS sequence"/>
</dbReference>
<proteinExistence type="predicted"/>
<dbReference type="EMBL" id="BMUW01000022">
    <property type="protein sequence ID" value="GGZ80639.1"/>
    <property type="molecule type" value="Genomic_DNA"/>
</dbReference>
<protein>
    <submittedName>
        <fullName evidence="1">Uncharacterized protein</fullName>
    </submittedName>
</protein>
<evidence type="ECO:0000313" key="2">
    <source>
        <dbReference type="Proteomes" id="UP000624183"/>
    </source>
</evidence>
<name>A0ABQ3CB83_9ACTN</name>
<dbReference type="InterPro" id="IPR040442">
    <property type="entry name" value="Pyrv_kinase-like_dom_sf"/>
</dbReference>